<dbReference type="InterPro" id="IPR012690">
    <property type="entry name" value="HpcG"/>
</dbReference>
<evidence type="ECO:0000313" key="2">
    <source>
        <dbReference type="Proteomes" id="UP001254257"/>
    </source>
</evidence>
<dbReference type="Gene3D" id="3.90.850.10">
    <property type="entry name" value="Fumarylacetoacetase-like, C-terminal domain"/>
    <property type="match status" value="1"/>
</dbReference>
<dbReference type="PANTHER" id="PTHR30143">
    <property type="entry name" value="ACID HYDRATASE"/>
    <property type="match status" value="1"/>
</dbReference>
<name>A0ABU3S1V7_9HYPH</name>
<evidence type="ECO:0000313" key="1">
    <source>
        <dbReference type="EMBL" id="MDU0338681.1"/>
    </source>
</evidence>
<proteinExistence type="predicted"/>
<organism evidence="1 2">
    <name type="scientific">Bosea rubneri</name>
    <dbReference type="NCBI Taxonomy" id="3075434"/>
    <lineage>
        <taxon>Bacteria</taxon>
        <taxon>Pseudomonadati</taxon>
        <taxon>Pseudomonadota</taxon>
        <taxon>Alphaproteobacteria</taxon>
        <taxon>Hyphomicrobiales</taxon>
        <taxon>Boseaceae</taxon>
        <taxon>Bosea</taxon>
    </lineage>
</organism>
<dbReference type="NCBIfam" id="TIGR02312">
    <property type="entry name" value="HpaH"/>
    <property type="match status" value="1"/>
</dbReference>
<dbReference type="InterPro" id="IPR036663">
    <property type="entry name" value="Fumarylacetoacetase_C_sf"/>
</dbReference>
<protein>
    <submittedName>
        <fullName evidence="1">2-oxo-hepta-3-ene-1,7-dioic acid hydratase</fullName>
    </submittedName>
</protein>
<accession>A0ABU3S1V7</accession>
<comment type="caution">
    <text evidence="1">The sequence shown here is derived from an EMBL/GenBank/DDBJ whole genome shotgun (WGS) entry which is preliminary data.</text>
</comment>
<dbReference type="InterPro" id="IPR050772">
    <property type="entry name" value="Hydratase-Decarb/MhpD_sf"/>
</dbReference>
<dbReference type="RefSeq" id="WP_316016620.1">
    <property type="nucleotide sequence ID" value="NZ_JAWDID010000002.1"/>
</dbReference>
<sequence>MLTSDQIEAAALSLDEAEQTRRQTGLISLRFPGISTDDAYAIQNALVKRKRAAGRKVIGWKIGLTSKAMQYALNIDTPDSGVLLDDMSFEEGSTVPKERFIQPRVEAEIAFVMKAPLKGPNVTVSDVLNATDYITPALEILDTRILRVDPETKQTRTIVDTIADNAANAGIVMGGRAMRPDQVDLRWIGAIVSRNGVVEETGLGAGVLNQPTRGVAWLANRLAAYGDKIEAGQVVLGGSFIRPIEARHGDTIVADYGPLGTVSCFFE</sequence>
<gene>
    <name evidence="1" type="primary">hpaH</name>
    <name evidence="1" type="ORF">RKE40_02255</name>
</gene>
<dbReference type="Proteomes" id="UP001254257">
    <property type="component" value="Unassembled WGS sequence"/>
</dbReference>
<dbReference type="PANTHER" id="PTHR30143:SF0">
    <property type="entry name" value="2-KETO-4-PENTENOATE HYDRATASE"/>
    <property type="match status" value="1"/>
</dbReference>
<reference evidence="1 2" key="1">
    <citation type="submission" date="2023-09" db="EMBL/GenBank/DDBJ databases">
        <title>Whole genome shotgun sequencing (WGS) of Bosea sp. ZW T0_25, isolated from stored onions (Allium cepa).</title>
        <authorList>
            <person name="Stoll D.A."/>
            <person name="Huch M."/>
        </authorList>
    </citation>
    <scope>NUCLEOTIDE SEQUENCE [LARGE SCALE GENOMIC DNA]</scope>
    <source>
        <strain evidence="1 2">ZW T0_25</strain>
    </source>
</reference>
<dbReference type="SUPFAM" id="SSF56529">
    <property type="entry name" value="FAH"/>
    <property type="match status" value="1"/>
</dbReference>
<dbReference type="EMBL" id="JAWDID010000002">
    <property type="protein sequence ID" value="MDU0338681.1"/>
    <property type="molecule type" value="Genomic_DNA"/>
</dbReference>
<keyword evidence="2" id="KW-1185">Reference proteome</keyword>